<accession>A0A5B0MP68</accession>
<comment type="caution">
    <text evidence="4">The sequence shown here is derived from an EMBL/GenBank/DDBJ whole genome shotgun (WGS) entry which is preliminary data.</text>
</comment>
<dbReference type="OrthoDB" id="10323519at2759"/>
<evidence type="ECO:0000256" key="1">
    <source>
        <dbReference type="SAM" id="MobiDB-lite"/>
    </source>
</evidence>
<evidence type="ECO:0000313" key="4">
    <source>
        <dbReference type="EMBL" id="KAA1078262.1"/>
    </source>
</evidence>
<gene>
    <name evidence="4" type="ORF">PGT21_032055</name>
</gene>
<dbReference type="AlphaFoldDB" id="A0A5B0MP68"/>
<keyword evidence="2" id="KW-0472">Membrane</keyword>
<feature type="transmembrane region" description="Helical" evidence="2">
    <location>
        <begin position="145"/>
        <end position="163"/>
    </location>
</feature>
<keyword evidence="2" id="KW-0812">Transmembrane</keyword>
<evidence type="ECO:0000313" key="5">
    <source>
        <dbReference type="Proteomes" id="UP000324748"/>
    </source>
</evidence>
<reference evidence="4 5" key="1">
    <citation type="submission" date="2019-05" db="EMBL/GenBank/DDBJ databases">
        <title>Emergence of the Ug99 lineage of the wheat stem rust pathogen through somatic hybridization.</title>
        <authorList>
            <person name="Li F."/>
            <person name="Upadhyaya N.M."/>
            <person name="Sperschneider J."/>
            <person name="Matny O."/>
            <person name="Nguyen-Phuc H."/>
            <person name="Mago R."/>
            <person name="Raley C."/>
            <person name="Miller M.E."/>
            <person name="Silverstein K.A.T."/>
            <person name="Henningsen E."/>
            <person name="Hirsch C.D."/>
            <person name="Visser B."/>
            <person name="Pretorius Z.A."/>
            <person name="Steffenson B.J."/>
            <person name="Schwessinger B."/>
            <person name="Dodds P.N."/>
            <person name="Figueroa M."/>
        </authorList>
    </citation>
    <scope>NUCLEOTIDE SEQUENCE [LARGE SCALE GENOMIC DNA]</scope>
    <source>
        <strain evidence="4">21-0</strain>
    </source>
</reference>
<feature type="chain" id="PRO_5022710529" evidence="3">
    <location>
        <begin position="24"/>
        <end position="177"/>
    </location>
</feature>
<keyword evidence="3" id="KW-0732">Signal</keyword>
<name>A0A5B0MP68_PUCGR</name>
<proteinExistence type="predicted"/>
<evidence type="ECO:0000256" key="3">
    <source>
        <dbReference type="SAM" id="SignalP"/>
    </source>
</evidence>
<dbReference type="Proteomes" id="UP000324748">
    <property type="component" value="Unassembled WGS sequence"/>
</dbReference>
<dbReference type="EMBL" id="VSWC01000144">
    <property type="protein sequence ID" value="KAA1078262.1"/>
    <property type="molecule type" value="Genomic_DNA"/>
</dbReference>
<organism evidence="4 5">
    <name type="scientific">Puccinia graminis f. sp. tritici</name>
    <dbReference type="NCBI Taxonomy" id="56615"/>
    <lineage>
        <taxon>Eukaryota</taxon>
        <taxon>Fungi</taxon>
        <taxon>Dikarya</taxon>
        <taxon>Basidiomycota</taxon>
        <taxon>Pucciniomycotina</taxon>
        <taxon>Pucciniomycetes</taxon>
        <taxon>Pucciniales</taxon>
        <taxon>Pucciniaceae</taxon>
        <taxon>Puccinia</taxon>
    </lineage>
</organism>
<sequence length="177" mass="19630">MSHKASNVFSWLLLLILVHKYSTMELSQAKTHPDAVSAPIPMKVDMRPFIARENLGSSEALKELSGSSDRLEDHSNSQGEKTNSVAINIEDETVQDGSKGKPMANLPGKPSSESDGVIKSANEQKSKVELMIIDNCPKWMTPRRLLLSSIFSVLFPTILTIFFKTLEITNHGKRVHL</sequence>
<feature type="region of interest" description="Disordered" evidence="1">
    <location>
        <begin position="61"/>
        <end position="117"/>
    </location>
</feature>
<feature type="signal peptide" evidence="3">
    <location>
        <begin position="1"/>
        <end position="23"/>
    </location>
</feature>
<protein>
    <submittedName>
        <fullName evidence="4">Uncharacterized protein</fullName>
    </submittedName>
</protein>
<keyword evidence="2" id="KW-1133">Transmembrane helix</keyword>
<keyword evidence="5" id="KW-1185">Reference proteome</keyword>
<feature type="compositionally biased region" description="Polar residues" evidence="1">
    <location>
        <begin position="76"/>
        <end position="86"/>
    </location>
</feature>
<evidence type="ECO:0000256" key="2">
    <source>
        <dbReference type="SAM" id="Phobius"/>
    </source>
</evidence>